<dbReference type="EMBL" id="CP019434">
    <property type="protein sequence ID" value="APZ43380.1"/>
    <property type="molecule type" value="Genomic_DNA"/>
</dbReference>
<dbReference type="AlphaFoldDB" id="A0A1P8UHS5"/>
<evidence type="ECO:0000313" key="5">
    <source>
        <dbReference type="Proteomes" id="UP000243807"/>
    </source>
</evidence>
<dbReference type="OrthoDB" id="9808429at2"/>
<dbReference type="Pfam" id="PF03061">
    <property type="entry name" value="4HBT"/>
    <property type="match status" value="1"/>
</dbReference>
<dbReference type="InterPro" id="IPR014166">
    <property type="entry name" value="Tol-Pal_acyl-CoA_thioesterase"/>
</dbReference>
<evidence type="ECO:0000256" key="1">
    <source>
        <dbReference type="ARBA" id="ARBA00005953"/>
    </source>
</evidence>
<evidence type="ECO:0000313" key="4">
    <source>
        <dbReference type="EMBL" id="APZ43380.1"/>
    </source>
</evidence>
<evidence type="ECO:0000259" key="3">
    <source>
        <dbReference type="Pfam" id="PF03061"/>
    </source>
</evidence>
<dbReference type="NCBIfam" id="TIGR02799">
    <property type="entry name" value="thio_ybgC"/>
    <property type="match status" value="1"/>
</dbReference>
<dbReference type="InterPro" id="IPR050563">
    <property type="entry name" value="4-hydroxybenzoyl-CoA_TE"/>
</dbReference>
<proteinExistence type="inferred from homology"/>
<dbReference type="KEGG" id="afy:BW247_10005"/>
<dbReference type="PROSITE" id="PS01328">
    <property type="entry name" value="4HBCOA_THIOESTERASE"/>
    <property type="match status" value="1"/>
</dbReference>
<dbReference type="InterPro" id="IPR006684">
    <property type="entry name" value="YbgC/YbaW"/>
</dbReference>
<accession>A0A1P8UHS5</accession>
<dbReference type="FunFam" id="3.10.129.10:FF:000004">
    <property type="entry name" value="Tol-pal system-associated acyl-CoA thioesterase"/>
    <property type="match status" value="1"/>
</dbReference>
<evidence type="ECO:0000256" key="2">
    <source>
        <dbReference type="ARBA" id="ARBA00022801"/>
    </source>
</evidence>
<protein>
    <submittedName>
        <fullName evidence="4">Tol-pal system-associated acyl-CoA thioesterase</fullName>
    </submittedName>
</protein>
<dbReference type="Gene3D" id="3.10.129.10">
    <property type="entry name" value="Hotdog Thioesterase"/>
    <property type="match status" value="1"/>
</dbReference>
<comment type="similarity">
    <text evidence="1">Belongs to the 4-hydroxybenzoyl-CoA thioesterase family.</text>
</comment>
<dbReference type="PIRSF" id="PIRSF003230">
    <property type="entry name" value="YbgC"/>
    <property type="match status" value="1"/>
</dbReference>
<feature type="domain" description="Thioesterase" evidence="3">
    <location>
        <begin position="19"/>
        <end position="97"/>
    </location>
</feature>
<gene>
    <name evidence="4" type="ORF">BW247_10005</name>
</gene>
<dbReference type="STRING" id="1765967.BW247_10005"/>
<dbReference type="GO" id="GO:0047617">
    <property type="term" value="F:fatty acyl-CoA hydrolase activity"/>
    <property type="evidence" value="ECO:0007669"/>
    <property type="project" value="TreeGrafter"/>
</dbReference>
<dbReference type="InterPro" id="IPR029069">
    <property type="entry name" value="HotDog_dom_sf"/>
</dbReference>
<keyword evidence="5" id="KW-1185">Reference proteome</keyword>
<dbReference type="SUPFAM" id="SSF54637">
    <property type="entry name" value="Thioesterase/thiol ester dehydrase-isomerase"/>
    <property type="match status" value="1"/>
</dbReference>
<keyword evidence="2" id="KW-0378">Hydrolase</keyword>
<organism evidence="4 5">
    <name type="scientific">Acidihalobacter ferrooxydans</name>
    <dbReference type="NCBI Taxonomy" id="1765967"/>
    <lineage>
        <taxon>Bacteria</taxon>
        <taxon>Pseudomonadati</taxon>
        <taxon>Pseudomonadota</taxon>
        <taxon>Gammaproteobacteria</taxon>
        <taxon>Chromatiales</taxon>
        <taxon>Ectothiorhodospiraceae</taxon>
        <taxon>Acidihalobacter</taxon>
    </lineage>
</organism>
<dbReference type="InterPro" id="IPR006683">
    <property type="entry name" value="Thioestr_dom"/>
</dbReference>
<name>A0A1P8UHS5_9GAMM</name>
<sequence>MNVFAWPVRVYYEDTDLAGVVYHANYLRFMERARTEWLRSLGIDQSHFKDEYGLVFAVSAADMEFLLPARFDDALAVETRITRVGHVSIVFVQEIWCIGSDGRMLLTRGRVKVACLDSDTFKPAAMPHPLLEVIRSVC</sequence>
<dbReference type="PANTHER" id="PTHR31793:SF37">
    <property type="entry name" value="ACYL-COA THIOESTER HYDROLASE YBGC"/>
    <property type="match status" value="1"/>
</dbReference>
<dbReference type="RefSeq" id="WP_076837021.1">
    <property type="nucleotide sequence ID" value="NZ_CP019434.1"/>
</dbReference>
<dbReference type="Proteomes" id="UP000243807">
    <property type="component" value="Chromosome"/>
</dbReference>
<dbReference type="CDD" id="cd00586">
    <property type="entry name" value="4HBT"/>
    <property type="match status" value="1"/>
</dbReference>
<dbReference type="PANTHER" id="PTHR31793">
    <property type="entry name" value="4-HYDROXYBENZOYL-COA THIOESTERASE FAMILY MEMBER"/>
    <property type="match status" value="1"/>
</dbReference>
<reference evidence="4 5" key="1">
    <citation type="submission" date="2017-01" db="EMBL/GenBank/DDBJ databases">
        <title>Draft sequence of Acidihalobacter ferrooxidans strain DSM 14175 (strain V8).</title>
        <authorList>
            <person name="Khaleque H.N."/>
            <person name="Ramsay J.P."/>
            <person name="Murphy R.J.T."/>
            <person name="Kaksonen A.H."/>
            <person name="Boxall N.J."/>
            <person name="Watkin E.L.J."/>
        </authorList>
    </citation>
    <scope>NUCLEOTIDE SEQUENCE [LARGE SCALE GENOMIC DNA]</scope>
    <source>
        <strain evidence="4 5">V8</strain>
    </source>
</reference>
<dbReference type="NCBIfam" id="TIGR00051">
    <property type="entry name" value="YbgC/FadM family acyl-CoA thioesterase"/>
    <property type="match status" value="1"/>
</dbReference>
<dbReference type="InterPro" id="IPR008272">
    <property type="entry name" value="HB-CoA_thioesterase_AS"/>
</dbReference>